<dbReference type="SUPFAM" id="SSF51735">
    <property type="entry name" value="NAD(P)-binding Rossmann-fold domains"/>
    <property type="match status" value="1"/>
</dbReference>
<dbReference type="Gene3D" id="3.40.50.720">
    <property type="entry name" value="NAD(P)-binding Rossmann-like Domain"/>
    <property type="match status" value="1"/>
</dbReference>
<dbReference type="PANTHER" id="PTHR43249">
    <property type="entry name" value="UDP-N-ACETYL-2-AMINO-2-DEOXY-D-GLUCURONATE OXIDASE"/>
    <property type="match status" value="1"/>
</dbReference>
<evidence type="ECO:0000259" key="2">
    <source>
        <dbReference type="Pfam" id="PF22725"/>
    </source>
</evidence>
<protein>
    <submittedName>
        <fullName evidence="3">Gfo/Idh/MocA family oxidoreductase</fullName>
    </submittedName>
</protein>
<dbReference type="InterPro" id="IPR052515">
    <property type="entry name" value="Gfo/Idh/MocA_Oxidoreductase"/>
</dbReference>
<dbReference type="EMBL" id="JACRSQ010000025">
    <property type="protein sequence ID" value="MBC8544582.1"/>
    <property type="molecule type" value="Genomic_DNA"/>
</dbReference>
<keyword evidence="4" id="KW-1185">Reference proteome</keyword>
<dbReference type="Gene3D" id="3.30.360.10">
    <property type="entry name" value="Dihydrodipicolinate Reductase, domain 2"/>
    <property type="match status" value="1"/>
</dbReference>
<dbReference type="InterPro" id="IPR055170">
    <property type="entry name" value="GFO_IDH_MocA-like_dom"/>
</dbReference>
<evidence type="ECO:0000259" key="1">
    <source>
        <dbReference type="Pfam" id="PF01408"/>
    </source>
</evidence>
<dbReference type="AlphaFoldDB" id="A0A926DVT0"/>
<feature type="domain" description="GFO/IDH/MocA-like oxidoreductase" evidence="2">
    <location>
        <begin position="134"/>
        <end position="255"/>
    </location>
</feature>
<reference evidence="3" key="1">
    <citation type="submission" date="2020-08" db="EMBL/GenBank/DDBJ databases">
        <title>Genome public.</title>
        <authorList>
            <person name="Liu C."/>
            <person name="Sun Q."/>
        </authorList>
    </citation>
    <scope>NUCLEOTIDE SEQUENCE</scope>
    <source>
        <strain evidence="3">NSJ-32</strain>
    </source>
</reference>
<dbReference type="InterPro" id="IPR000683">
    <property type="entry name" value="Gfo/Idh/MocA-like_OxRdtase_N"/>
</dbReference>
<dbReference type="PANTHER" id="PTHR43249:SF1">
    <property type="entry name" value="D-GLUCOSIDE 3-DEHYDROGENASE"/>
    <property type="match status" value="1"/>
</dbReference>
<feature type="domain" description="Gfo/Idh/MocA-like oxidoreductase N-terminal" evidence="1">
    <location>
        <begin position="6"/>
        <end position="122"/>
    </location>
</feature>
<proteinExistence type="predicted"/>
<name>A0A926DVT0_9FIRM</name>
<dbReference type="InterPro" id="IPR036291">
    <property type="entry name" value="NAD(P)-bd_dom_sf"/>
</dbReference>
<dbReference type="RefSeq" id="WP_177719493.1">
    <property type="nucleotide sequence ID" value="NZ_JACRSQ010000025.1"/>
</dbReference>
<evidence type="ECO:0000313" key="3">
    <source>
        <dbReference type="EMBL" id="MBC8544582.1"/>
    </source>
</evidence>
<dbReference type="Pfam" id="PF22725">
    <property type="entry name" value="GFO_IDH_MocA_C3"/>
    <property type="match status" value="1"/>
</dbReference>
<gene>
    <name evidence="3" type="ORF">H8730_13625</name>
</gene>
<organism evidence="3 4">
    <name type="scientific">Bianquea renquensis</name>
    <dbReference type="NCBI Taxonomy" id="2763661"/>
    <lineage>
        <taxon>Bacteria</taxon>
        <taxon>Bacillati</taxon>
        <taxon>Bacillota</taxon>
        <taxon>Clostridia</taxon>
        <taxon>Eubacteriales</taxon>
        <taxon>Bianqueaceae</taxon>
        <taxon>Bianquea</taxon>
    </lineage>
</organism>
<dbReference type="SUPFAM" id="SSF55347">
    <property type="entry name" value="Glyceraldehyde-3-phosphate dehydrogenase-like, C-terminal domain"/>
    <property type="match status" value="1"/>
</dbReference>
<dbReference type="GO" id="GO:0000166">
    <property type="term" value="F:nucleotide binding"/>
    <property type="evidence" value="ECO:0007669"/>
    <property type="project" value="InterPro"/>
</dbReference>
<sequence>MERKIGYAVVGLGIGRSHADAAANSKHGKLVAVCDLLQDRLQAAVEKHPGILTYESFDEMLKNPDIEIVSIALPSAMHADFAVRAMEAGKHVLVEKPLDITPEAAQKIEDARIRTGKKVGVVHQNRNNVCMKPMKDAIDSGRIGKLIIGTFEVKWYRNQEYYDNGGWRGTWEMDGGGSLMNQAVHTVDLMQWLMGDVESVTSVMGIYNHTIETEDMTTSIIRFKNGAVATFVSTTCAYPGVGTHLKVYGSKGSMEANTGNLTLWKFMDAPENEEAEMLQKYNQDSGAAASDPTLVLGHPSMIEDMIDAVYYDRDPQIVPSEGIKAVKIVCAIYESARTGKTIKID</sequence>
<comment type="caution">
    <text evidence="3">The sequence shown here is derived from an EMBL/GenBank/DDBJ whole genome shotgun (WGS) entry which is preliminary data.</text>
</comment>
<dbReference type="Pfam" id="PF01408">
    <property type="entry name" value="GFO_IDH_MocA"/>
    <property type="match status" value="1"/>
</dbReference>
<evidence type="ECO:0000313" key="4">
    <source>
        <dbReference type="Proteomes" id="UP000657006"/>
    </source>
</evidence>
<accession>A0A926DVT0</accession>
<dbReference type="Proteomes" id="UP000657006">
    <property type="component" value="Unassembled WGS sequence"/>
</dbReference>